<evidence type="ECO:0000256" key="4">
    <source>
        <dbReference type="ARBA" id="ARBA00022827"/>
    </source>
</evidence>
<keyword evidence="4" id="KW-0274">FAD</keyword>
<name>A0A059F6N2_9PROT</name>
<dbReference type="GO" id="GO:0004499">
    <property type="term" value="F:N,N-dimethylaniline monooxygenase activity"/>
    <property type="evidence" value="ECO:0007669"/>
    <property type="project" value="InterPro"/>
</dbReference>
<dbReference type="InterPro" id="IPR051820">
    <property type="entry name" value="FAD-binding_MO"/>
</dbReference>
<dbReference type="PRINTS" id="PR00368">
    <property type="entry name" value="FADPNR"/>
</dbReference>
<dbReference type="FunFam" id="3.50.50.60:FF:000228">
    <property type="entry name" value="FAD-containing monooxygenase EthA"/>
    <property type="match status" value="1"/>
</dbReference>
<dbReference type="eggNOG" id="COG2072">
    <property type="taxonomic scope" value="Bacteria"/>
</dbReference>
<dbReference type="GO" id="GO:0050660">
    <property type="term" value="F:flavin adenine dinucleotide binding"/>
    <property type="evidence" value="ECO:0007669"/>
    <property type="project" value="InterPro"/>
</dbReference>
<evidence type="ECO:0000256" key="2">
    <source>
        <dbReference type="ARBA" id="ARBA00010139"/>
    </source>
</evidence>
<organism evidence="8 9">
    <name type="scientific">Hyphomonas jannaschiana VP2</name>
    <dbReference type="NCBI Taxonomy" id="1280952"/>
    <lineage>
        <taxon>Bacteria</taxon>
        <taxon>Pseudomonadati</taxon>
        <taxon>Pseudomonadota</taxon>
        <taxon>Alphaproteobacteria</taxon>
        <taxon>Hyphomonadales</taxon>
        <taxon>Hyphomonadaceae</taxon>
        <taxon>Hyphomonas</taxon>
    </lineage>
</organism>
<keyword evidence="7" id="KW-0503">Monooxygenase</keyword>
<dbReference type="GO" id="GO:0050661">
    <property type="term" value="F:NADP binding"/>
    <property type="evidence" value="ECO:0007669"/>
    <property type="project" value="InterPro"/>
</dbReference>
<comment type="similarity">
    <text evidence="2">Belongs to the FAD-binding monooxygenase family.</text>
</comment>
<dbReference type="RefSeq" id="WP_035584581.1">
    <property type="nucleotide sequence ID" value="NZ_ARYJ01000017.1"/>
</dbReference>
<keyword evidence="9" id="KW-1185">Reference proteome</keyword>
<dbReference type="EMBL" id="ARYJ01000017">
    <property type="protein sequence ID" value="KCZ83829.1"/>
    <property type="molecule type" value="Genomic_DNA"/>
</dbReference>
<dbReference type="AlphaFoldDB" id="A0A059F6N2"/>
<sequence length="499" mass="56357">MTQPDTDVLIIGAGLSGIGAAVHLGKQCPGKTYRIFEQRSAIGGTWDLFRYPGIRSDSDMHTLGFNFKPWTEAKAIADGPSIRNYVRETADEYDITRHIQFDTKIVAADWSSPDQVWHITAEDTKTGKRSELTTRFLFMCGGYYNYDEGYRPDFPGEEAYKGQFVHPQHWPEDLDYSGKKVVIIGSGATAMTLVPAMAEKAGHVTMLQRSPTYVVSRPAVDKFANFLRAILPDSWAYGLIRWRNVAFQQYFFRKTRENPEQARERLLKMVREELGPDYDVDRHFTPHYNPWEQRLCLVPDSDLFNVLKSGKASVETDHIETFTEKGIKLKSGKELEADIVVTATGLNLVFMNGVDVSVDGAKVDPGKLLNYKGVMLSNMPNLAVTFGYTNASWTLKADLTSEYVCRLINLMDEKGATSAMPYLPAFPNETEPFVDFSSGYFQRVMDQFPRQHTEAPWKLHQSYFTDRKNLRDEPIEDGVMQFTTPADAAAPKPALQAAE</sequence>
<evidence type="ECO:0000256" key="7">
    <source>
        <dbReference type="ARBA" id="ARBA00023033"/>
    </source>
</evidence>
<keyword evidence="5" id="KW-0521">NADP</keyword>
<dbReference type="InterPro" id="IPR020946">
    <property type="entry name" value="Flavin_mOase-like"/>
</dbReference>
<evidence type="ECO:0000256" key="6">
    <source>
        <dbReference type="ARBA" id="ARBA00023002"/>
    </source>
</evidence>
<dbReference type="Pfam" id="PF13450">
    <property type="entry name" value="NAD_binding_8"/>
    <property type="match status" value="1"/>
</dbReference>
<dbReference type="PATRIC" id="fig|1280952.3.peg.3339"/>
<evidence type="ECO:0000313" key="9">
    <source>
        <dbReference type="Proteomes" id="UP000024816"/>
    </source>
</evidence>
<evidence type="ECO:0000256" key="1">
    <source>
        <dbReference type="ARBA" id="ARBA00001974"/>
    </source>
</evidence>
<dbReference type="PANTHER" id="PTHR43872">
    <property type="entry name" value="MONOOXYGENASE, PUTATIVE (AFU_ORTHOLOGUE AFUA_8G02570)-RELATED"/>
    <property type="match status" value="1"/>
</dbReference>
<evidence type="ECO:0000256" key="5">
    <source>
        <dbReference type="ARBA" id="ARBA00022857"/>
    </source>
</evidence>
<dbReference type="InterPro" id="IPR036188">
    <property type="entry name" value="FAD/NAD-bd_sf"/>
</dbReference>
<protein>
    <recommendedName>
        <fullName evidence="10">Monooxygenase flavin-binding family protein</fullName>
    </recommendedName>
</protein>
<comment type="caution">
    <text evidence="8">The sequence shown here is derived from an EMBL/GenBank/DDBJ whole genome shotgun (WGS) entry which is preliminary data.</text>
</comment>
<keyword evidence="6" id="KW-0560">Oxidoreductase</keyword>
<evidence type="ECO:0000313" key="8">
    <source>
        <dbReference type="EMBL" id="KCZ83829.1"/>
    </source>
</evidence>
<reference evidence="8 9" key="1">
    <citation type="journal article" date="2014" name="Antonie Van Leeuwenhoek">
        <title>Hyphomonas beringensis sp. nov. and Hyphomonas chukchiensis sp. nov., isolated from surface seawater of the Bering Sea and Chukchi Sea.</title>
        <authorList>
            <person name="Li C."/>
            <person name="Lai Q."/>
            <person name="Li G."/>
            <person name="Dong C."/>
            <person name="Wang J."/>
            <person name="Liao Y."/>
            <person name="Shao Z."/>
        </authorList>
    </citation>
    <scope>NUCLEOTIDE SEQUENCE [LARGE SCALE GENOMIC DNA]</scope>
    <source>
        <strain evidence="8 9">VP2</strain>
    </source>
</reference>
<accession>A0A059F6N2</accession>
<dbReference type="SUPFAM" id="SSF51905">
    <property type="entry name" value="FAD/NAD(P)-binding domain"/>
    <property type="match status" value="1"/>
</dbReference>
<keyword evidence="3" id="KW-0285">Flavoprotein</keyword>
<gene>
    <name evidence="8" type="ORF">HJA_16684</name>
</gene>
<dbReference type="OrthoDB" id="312624at2"/>
<dbReference type="PANTHER" id="PTHR43872:SF1">
    <property type="entry name" value="MONOOXYGENASE, PUTATIVE (AFU_ORTHOLOGUE AFUA_8G02570)-RELATED"/>
    <property type="match status" value="1"/>
</dbReference>
<dbReference type="Proteomes" id="UP000024816">
    <property type="component" value="Unassembled WGS sequence"/>
</dbReference>
<proteinExistence type="inferred from homology"/>
<dbReference type="PRINTS" id="PR00411">
    <property type="entry name" value="PNDRDTASEI"/>
</dbReference>
<dbReference type="Pfam" id="PF00743">
    <property type="entry name" value="FMO-like"/>
    <property type="match status" value="1"/>
</dbReference>
<comment type="cofactor">
    <cofactor evidence="1">
        <name>FAD</name>
        <dbReference type="ChEBI" id="CHEBI:57692"/>
    </cofactor>
</comment>
<evidence type="ECO:0000256" key="3">
    <source>
        <dbReference type="ARBA" id="ARBA00022630"/>
    </source>
</evidence>
<evidence type="ECO:0008006" key="10">
    <source>
        <dbReference type="Google" id="ProtNLM"/>
    </source>
</evidence>
<dbReference type="Gene3D" id="3.50.50.60">
    <property type="entry name" value="FAD/NAD(P)-binding domain"/>
    <property type="match status" value="3"/>
</dbReference>
<dbReference type="STRING" id="1280952.HJA_16684"/>